<protein>
    <submittedName>
        <fullName evidence="2">Uncharacterized protein</fullName>
    </submittedName>
</protein>
<feature type="coiled-coil region" evidence="1">
    <location>
        <begin position="186"/>
        <end position="259"/>
    </location>
</feature>
<keyword evidence="1" id="KW-0175">Coiled coil</keyword>
<evidence type="ECO:0000313" key="3">
    <source>
        <dbReference type="Proteomes" id="UP000419144"/>
    </source>
</evidence>
<sequence length="296" mass="33916">MSPLTMAESQEAFAIASTSPHPRANEIILAVLAPANAAAMTATESKGFAELYHQLLQDGVQLQKELEAYYLRQEGYIRKRVAVLDEMQENIADERRCLELQHQECRAQISAARKQAASFLSDERKVSQAVRRAQPVLAAQEAEIDKRLEELHREKEREDAALLSVMTRQEELGKQEALLASRERQKFLEEQDLQKALAEMRSLNREMEERRKSLLRKHDTVAEWNRKLEARERELVGCQDQLRENLKALEQEENALGIHPAQRTAVTAAVSQRTVMDDHDMSIEHDSACEEIDYED</sequence>
<evidence type="ECO:0000313" key="2">
    <source>
        <dbReference type="EMBL" id="GET87701.1"/>
    </source>
</evidence>
<dbReference type="OrthoDB" id="249637at2759"/>
<feature type="coiled-coil region" evidence="1">
    <location>
        <begin position="84"/>
        <end position="157"/>
    </location>
</feature>
<evidence type="ECO:0000256" key="1">
    <source>
        <dbReference type="SAM" id="Coils"/>
    </source>
</evidence>
<gene>
    <name evidence="2" type="ORF">LtaPh_1715600</name>
</gene>
<organism evidence="2 3">
    <name type="scientific">Leishmania tarentolae</name>
    <name type="common">Sauroleishmania tarentolae</name>
    <dbReference type="NCBI Taxonomy" id="5689"/>
    <lineage>
        <taxon>Eukaryota</taxon>
        <taxon>Discoba</taxon>
        <taxon>Euglenozoa</taxon>
        <taxon>Kinetoplastea</taxon>
        <taxon>Metakinetoplastina</taxon>
        <taxon>Trypanosomatida</taxon>
        <taxon>Trypanosomatidae</taxon>
        <taxon>Leishmaniinae</taxon>
        <taxon>Leishmania</taxon>
        <taxon>lizard Leishmania</taxon>
    </lineage>
</organism>
<name>A0A640KES8_LEITA</name>
<proteinExistence type="predicted"/>
<accession>A0A640KES8</accession>
<comment type="caution">
    <text evidence="2">The sequence shown here is derived from an EMBL/GenBank/DDBJ whole genome shotgun (WGS) entry which is preliminary data.</text>
</comment>
<dbReference type="EMBL" id="BLBS01000022">
    <property type="protein sequence ID" value="GET87701.1"/>
    <property type="molecule type" value="Genomic_DNA"/>
</dbReference>
<dbReference type="Proteomes" id="UP000419144">
    <property type="component" value="Unassembled WGS sequence"/>
</dbReference>
<reference evidence="2" key="1">
    <citation type="submission" date="2019-11" db="EMBL/GenBank/DDBJ databases">
        <title>Leishmania tarentolae CDS.</title>
        <authorList>
            <person name="Goto Y."/>
            <person name="Yamagishi J."/>
        </authorList>
    </citation>
    <scope>NUCLEOTIDE SEQUENCE [LARGE SCALE GENOMIC DNA]</scope>
    <source>
        <strain evidence="2">Parrot Tar II</strain>
    </source>
</reference>
<dbReference type="VEuPathDB" id="TriTrypDB:LtaPh_1715600"/>
<keyword evidence="3" id="KW-1185">Reference proteome</keyword>
<dbReference type="AlphaFoldDB" id="A0A640KES8"/>